<dbReference type="Proteomes" id="UP001251528">
    <property type="component" value="Unassembled WGS sequence"/>
</dbReference>
<comment type="caution">
    <text evidence="4">The sequence shown here is derived from an EMBL/GenBank/DDBJ whole genome shotgun (WGS) entry which is preliminary data.</text>
</comment>
<proteinExistence type="predicted"/>
<evidence type="ECO:0000256" key="2">
    <source>
        <dbReference type="PIRSR" id="PIRSR640198-2"/>
    </source>
</evidence>
<reference evidence="4" key="1">
    <citation type="submission" date="2023-06" db="EMBL/GenBank/DDBJ databases">
        <title>Conoideocrella luteorostrata (Hypocreales: Clavicipitaceae), a potential biocontrol fungus for elongate hemlock scale in United States Christmas tree production areas.</title>
        <authorList>
            <person name="Barrett H."/>
            <person name="Lovett B."/>
            <person name="Macias A.M."/>
            <person name="Stajich J.E."/>
            <person name="Kasson M.T."/>
        </authorList>
    </citation>
    <scope>NUCLEOTIDE SEQUENCE</scope>
    <source>
        <strain evidence="4">ARSEF 14590</strain>
    </source>
</reference>
<organism evidence="4 5">
    <name type="scientific">Conoideocrella luteorostrata</name>
    <dbReference type="NCBI Taxonomy" id="1105319"/>
    <lineage>
        <taxon>Eukaryota</taxon>
        <taxon>Fungi</taxon>
        <taxon>Dikarya</taxon>
        <taxon>Ascomycota</taxon>
        <taxon>Pezizomycotina</taxon>
        <taxon>Sordariomycetes</taxon>
        <taxon>Hypocreomycetidae</taxon>
        <taxon>Hypocreales</taxon>
        <taxon>Clavicipitaceae</taxon>
        <taxon>Conoideocrella</taxon>
    </lineage>
</organism>
<evidence type="ECO:0000313" key="4">
    <source>
        <dbReference type="EMBL" id="KAK2596233.1"/>
    </source>
</evidence>
<name>A0AAJ0G095_9HYPO</name>
<keyword evidence="5" id="KW-1185">Reference proteome</keyword>
<dbReference type="PANTHER" id="PTHR13504">
    <property type="entry name" value="FIDO DOMAIN-CONTAINING PROTEIN DDB_G0283145"/>
    <property type="match status" value="1"/>
</dbReference>
<dbReference type="PANTHER" id="PTHR13504:SF38">
    <property type="entry name" value="FIDO DOMAIN-CONTAINING PROTEIN"/>
    <property type="match status" value="1"/>
</dbReference>
<keyword evidence="2" id="KW-0067">ATP-binding</keyword>
<dbReference type="Pfam" id="PF02661">
    <property type="entry name" value="Fic"/>
    <property type="match status" value="1"/>
</dbReference>
<feature type="domain" description="Fido" evidence="3">
    <location>
        <begin position="175"/>
        <end position="329"/>
    </location>
</feature>
<feature type="active site" evidence="1">
    <location>
        <position position="268"/>
    </location>
</feature>
<evidence type="ECO:0000259" key="3">
    <source>
        <dbReference type="PROSITE" id="PS51459"/>
    </source>
</evidence>
<evidence type="ECO:0000313" key="5">
    <source>
        <dbReference type="Proteomes" id="UP001251528"/>
    </source>
</evidence>
<dbReference type="Gene3D" id="1.10.3290.10">
    <property type="entry name" value="Fido-like domain"/>
    <property type="match status" value="1"/>
</dbReference>
<feature type="binding site" evidence="2">
    <location>
        <begin position="272"/>
        <end position="279"/>
    </location>
    <ligand>
        <name>ATP</name>
        <dbReference type="ChEBI" id="CHEBI:30616"/>
    </ligand>
</feature>
<gene>
    <name evidence="4" type="ORF">QQS21_006325</name>
</gene>
<evidence type="ECO:0000256" key="1">
    <source>
        <dbReference type="PIRSR" id="PIRSR640198-1"/>
    </source>
</evidence>
<dbReference type="InterPro" id="IPR036597">
    <property type="entry name" value="Fido-like_dom_sf"/>
</dbReference>
<dbReference type="AlphaFoldDB" id="A0AAJ0G095"/>
<dbReference type="SUPFAM" id="SSF140931">
    <property type="entry name" value="Fic-like"/>
    <property type="match status" value="1"/>
</dbReference>
<sequence>MQDLSANIGKEFISGWPTWRSIRSGPSAPQVHFQITLADRLRDEANKLHLPADPAAIITQARRESQRGDATTFADVWNELETALITLVYGSNMIESAGTNLRITTKLCQNIFRGIPVTVSTDERDPAYQEHLETLIKTNRKGDKSSVILSRKEVVTHAKALNFAIDHIVLGNMAWSEDFILQTHKILYDGIDEDVVAGKYRDHEVGVCYSKPGEKKKSRMCMRASAVPRYMKEMIEHLNEDIVNAETSGEIDPYTLAARYHHQFVMIHPFGDGNGRMSRIILNVLLLKYAGHVTLFGSEGDEKDDYLAVVGRGGKIFASEDMEVDFHEQTSHFEFAKFILTKSKANLEQMWTWAVRKRDKKTTD</sequence>
<accession>A0AAJ0G095</accession>
<dbReference type="GO" id="GO:0005524">
    <property type="term" value="F:ATP binding"/>
    <property type="evidence" value="ECO:0007669"/>
    <property type="project" value="UniProtKB-KW"/>
</dbReference>
<dbReference type="InterPro" id="IPR040198">
    <property type="entry name" value="Fido_containing"/>
</dbReference>
<dbReference type="EMBL" id="JASWJB010000116">
    <property type="protein sequence ID" value="KAK2596233.1"/>
    <property type="molecule type" value="Genomic_DNA"/>
</dbReference>
<dbReference type="InterPro" id="IPR003812">
    <property type="entry name" value="Fido"/>
</dbReference>
<dbReference type="PROSITE" id="PS51459">
    <property type="entry name" value="FIDO"/>
    <property type="match status" value="1"/>
</dbReference>
<keyword evidence="2" id="KW-0547">Nucleotide-binding</keyword>
<protein>
    <recommendedName>
        <fullName evidence="3">Fido domain-containing protein</fullName>
    </recommendedName>
</protein>